<gene>
    <name evidence="1" type="ORF">VTK73DRAFT_4393</name>
</gene>
<accession>A0ABR3XZD0</accession>
<organism evidence="1 2">
    <name type="scientific">Phialemonium thermophilum</name>
    <dbReference type="NCBI Taxonomy" id="223376"/>
    <lineage>
        <taxon>Eukaryota</taxon>
        <taxon>Fungi</taxon>
        <taxon>Dikarya</taxon>
        <taxon>Ascomycota</taxon>
        <taxon>Pezizomycotina</taxon>
        <taxon>Sordariomycetes</taxon>
        <taxon>Sordariomycetidae</taxon>
        <taxon>Cephalothecales</taxon>
        <taxon>Cephalothecaceae</taxon>
        <taxon>Phialemonium</taxon>
    </lineage>
</organism>
<comment type="caution">
    <text evidence="1">The sequence shown here is derived from an EMBL/GenBank/DDBJ whole genome shotgun (WGS) entry which is preliminary data.</text>
</comment>
<reference evidence="1 2" key="1">
    <citation type="journal article" date="2024" name="Commun. Biol.">
        <title>Comparative genomic analysis of thermophilic fungi reveals convergent evolutionary adaptations and gene losses.</title>
        <authorList>
            <person name="Steindorff A.S."/>
            <person name="Aguilar-Pontes M.V."/>
            <person name="Robinson A.J."/>
            <person name="Andreopoulos B."/>
            <person name="LaButti K."/>
            <person name="Kuo A."/>
            <person name="Mondo S."/>
            <person name="Riley R."/>
            <person name="Otillar R."/>
            <person name="Haridas S."/>
            <person name="Lipzen A."/>
            <person name="Grimwood J."/>
            <person name="Schmutz J."/>
            <person name="Clum A."/>
            <person name="Reid I.D."/>
            <person name="Moisan M.C."/>
            <person name="Butler G."/>
            <person name="Nguyen T.T.M."/>
            <person name="Dewar K."/>
            <person name="Conant G."/>
            <person name="Drula E."/>
            <person name="Henrissat B."/>
            <person name="Hansel C."/>
            <person name="Singer S."/>
            <person name="Hutchinson M.I."/>
            <person name="de Vries R.P."/>
            <person name="Natvig D.O."/>
            <person name="Powell A.J."/>
            <person name="Tsang A."/>
            <person name="Grigoriev I.V."/>
        </authorList>
    </citation>
    <scope>NUCLEOTIDE SEQUENCE [LARGE SCALE GENOMIC DNA]</scope>
    <source>
        <strain evidence="1 2">ATCC 24622</strain>
    </source>
</reference>
<evidence type="ECO:0000313" key="2">
    <source>
        <dbReference type="Proteomes" id="UP001586593"/>
    </source>
</evidence>
<dbReference type="EMBL" id="JAZHXJ010000025">
    <property type="protein sequence ID" value="KAL1881386.1"/>
    <property type="molecule type" value="Genomic_DNA"/>
</dbReference>
<proteinExistence type="predicted"/>
<dbReference type="Proteomes" id="UP001586593">
    <property type="component" value="Unassembled WGS sequence"/>
</dbReference>
<keyword evidence="2" id="KW-1185">Reference proteome</keyword>
<sequence>MVYVALLTRMYHLLPICRRSCRSTMVLVSHHISSFLSLEAPSLRLDYSRSPAFAPVMTKVAPVPMLSNVKGRMEPGWTVLPMRPVAQVGVYRGATTKSYLRRASAVIALHFTFQTLVGLNDVHVLGCAIRWLHYDPNCLCANYCVGLLTLFLQ</sequence>
<evidence type="ECO:0008006" key="3">
    <source>
        <dbReference type="Google" id="ProtNLM"/>
    </source>
</evidence>
<evidence type="ECO:0000313" key="1">
    <source>
        <dbReference type="EMBL" id="KAL1881386.1"/>
    </source>
</evidence>
<protein>
    <recommendedName>
        <fullName evidence="3">Secreted protein</fullName>
    </recommendedName>
</protein>
<name>A0ABR3XZD0_9PEZI</name>